<proteinExistence type="predicted"/>
<dbReference type="STRING" id="1156395.DBT_1987"/>
<comment type="caution">
    <text evidence="1">The sequence shown here is derived from an EMBL/GenBank/DDBJ whole genome shotgun (WGS) entry which is preliminary data.</text>
</comment>
<sequence>MLDLFQEFDSFLRSQGFEARKDQIVDASIVAVQSRRTIVSRMPSLNLARKWMDGPMHNVGKRTGRLVGQERTDSSILFRRIISPWM</sequence>
<gene>
    <name evidence="1" type="ORF">DBT_1987</name>
</gene>
<evidence type="ECO:0000313" key="1">
    <source>
        <dbReference type="EMBL" id="OCC14672.1"/>
    </source>
</evidence>
<protein>
    <submittedName>
        <fullName evidence="1">Uncharacterized protein</fullName>
    </submittedName>
</protein>
<dbReference type="AlphaFoldDB" id="A0A1B9F420"/>
<keyword evidence="2" id="KW-1185">Reference proteome</keyword>
<organism evidence="1 2">
    <name type="scientific">Dissulfuribacter thermophilus</name>
    <dbReference type="NCBI Taxonomy" id="1156395"/>
    <lineage>
        <taxon>Bacteria</taxon>
        <taxon>Pseudomonadati</taxon>
        <taxon>Thermodesulfobacteriota</taxon>
        <taxon>Dissulfuribacteria</taxon>
        <taxon>Dissulfuribacterales</taxon>
        <taxon>Dissulfuribacteraceae</taxon>
        <taxon>Dissulfuribacter</taxon>
    </lineage>
</organism>
<evidence type="ECO:0000313" key="2">
    <source>
        <dbReference type="Proteomes" id="UP000093080"/>
    </source>
</evidence>
<reference evidence="1 2" key="1">
    <citation type="submission" date="2016-06" db="EMBL/GenBank/DDBJ databases">
        <title>Respiratory ammonification of nitrate coupled to the oxidation of elemental sulfur in deep-sea autotrophic thermophilic bacteria.</title>
        <authorList>
            <person name="Slobodkina G.B."/>
            <person name="Mardanov A.V."/>
            <person name="Ravin N.V."/>
            <person name="Frolova A.A."/>
            <person name="Viryasiv M.B."/>
            <person name="Chernyh N.A."/>
            <person name="Bonch-Osmolovskaya E.A."/>
            <person name="Slobodkin A.I."/>
        </authorList>
    </citation>
    <scope>NUCLEOTIDE SEQUENCE [LARGE SCALE GENOMIC DNA]</scope>
    <source>
        <strain evidence="1 2">S69</strain>
    </source>
</reference>
<name>A0A1B9F420_9BACT</name>
<dbReference type="EMBL" id="MAGO01000010">
    <property type="protein sequence ID" value="OCC14672.1"/>
    <property type="molecule type" value="Genomic_DNA"/>
</dbReference>
<dbReference type="Proteomes" id="UP000093080">
    <property type="component" value="Unassembled WGS sequence"/>
</dbReference>
<dbReference type="RefSeq" id="WP_067619670.1">
    <property type="nucleotide sequence ID" value="NZ_MAGO01000010.1"/>
</dbReference>
<accession>A0A1B9F420</accession>